<dbReference type="SUPFAM" id="SSF54285">
    <property type="entry name" value="MoaD/ThiS"/>
    <property type="match status" value="1"/>
</dbReference>
<gene>
    <name evidence="1" type="primary">moaD</name>
    <name evidence="1" type="ORF">CWI75_08380</name>
</gene>
<dbReference type="InterPro" id="IPR012675">
    <property type="entry name" value="Beta-grasp_dom_sf"/>
</dbReference>
<dbReference type="AlphaFoldDB" id="A0A2N5Y2H1"/>
<organism evidence="1 2">
    <name type="scientific">Kineobactrum sediminis</name>
    <dbReference type="NCBI Taxonomy" id="1905677"/>
    <lineage>
        <taxon>Bacteria</taxon>
        <taxon>Pseudomonadati</taxon>
        <taxon>Pseudomonadota</taxon>
        <taxon>Gammaproteobacteria</taxon>
        <taxon>Cellvibrionales</taxon>
        <taxon>Halieaceae</taxon>
        <taxon>Kineobactrum</taxon>
    </lineage>
</organism>
<dbReference type="OrthoDB" id="9801945at2"/>
<evidence type="ECO:0000313" key="2">
    <source>
        <dbReference type="Proteomes" id="UP000234845"/>
    </source>
</evidence>
<proteinExistence type="predicted"/>
<name>A0A2N5Y2H1_9GAMM</name>
<comment type="caution">
    <text evidence="1">The sequence shown here is derived from an EMBL/GenBank/DDBJ whole genome shotgun (WGS) entry which is preliminary data.</text>
</comment>
<evidence type="ECO:0000313" key="1">
    <source>
        <dbReference type="EMBL" id="PLW82591.1"/>
    </source>
</evidence>
<dbReference type="InterPro" id="IPR003749">
    <property type="entry name" value="ThiS/MoaD-like"/>
</dbReference>
<dbReference type="EMBL" id="PKLZ01000007">
    <property type="protein sequence ID" value="PLW82591.1"/>
    <property type="molecule type" value="Genomic_DNA"/>
</dbReference>
<protein>
    <submittedName>
        <fullName evidence="1">Molybdopterin synthase sulfur carrier subunit</fullName>
    </submittedName>
</protein>
<keyword evidence="2" id="KW-1185">Reference proteome</keyword>
<reference evidence="2" key="1">
    <citation type="submission" date="2017-11" db="EMBL/GenBank/DDBJ databases">
        <title>The draft genome sequence of Chromatocurvus sp. F02.</title>
        <authorList>
            <person name="Du Z.-J."/>
            <person name="Chang Y.-Q."/>
        </authorList>
    </citation>
    <scope>NUCLEOTIDE SEQUENCE [LARGE SCALE GENOMIC DNA]</scope>
    <source>
        <strain evidence="2">F02</strain>
    </source>
</reference>
<dbReference type="CDD" id="cd00754">
    <property type="entry name" value="Ubl_MoaD"/>
    <property type="match status" value="1"/>
</dbReference>
<dbReference type="RefSeq" id="WP_101521059.1">
    <property type="nucleotide sequence ID" value="NZ_PKLZ01000007.1"/>
</dbReference>
<dbReference type="Gene3D" id="3.10.20.30">
    <property type="match status" value="1"/>
</dbReference>
<dbReference type="InterPro" id="IPR016155">
    <property type="entry name" value="Mopterin_synth/thiamin_S_b"/>
</dbReference>
<dbReference type="Pfam" id="PF02597">
    <property type="entry name" value="ThiS"/>
    <property type="match status" value="1"/>
</dbReference>
<dbReference type="Proteomes" id="UP000234845">
    <property type="component" value="Unassembled WGS sequence"/>
</dbReference>
<accession>A0A2N5Y2H1</accession>
<sequence>MIRVRFFARVREQLDCELLELPWEPRYGTLDGLQAALEQRGEPWGDVLRQPNLIRAVNQAVVSTNAILQAGDEVAFYPPVTGG</sequence>